<keyword evidence="3" id="KW-1185">Reference proteome</keyword>
<evidence type="ECO:0000313" key="2">
    <source>
        <dbReference type="EnsemblPlants" id="Kaladp0008s0801.1.v1.1.CDS.1"/>
    </source>
</evidence>
<reference evidence="2" key="1">
    <citation type="submission" date="2021-01" db="UniProtKB">
        <authorList>
            <consortium name="EnsemblPlants"/>
        </authorList>
    </citation>
    <scope>IDENTIFICATION</scope>
</reference>
<feature type="compositionally biased region" description="Polar residues" evidence="1">
    <location>
        <begin position="12"/>
        <end position="27"/>
    </location>
</feature>
<evidence type="ECO:0000256" key="1">
    <source>
        <dbReference type="SAM" id="MobiDB-lite"/>
    </source>
</evidence>
<dbReference type="Proteomes" id="UP000594263">
    <property type="component" value="Unplaced"/>
</dbReference>
<evidence type="ECO:0000313" key="3">
    <source>
        <dbReference type="Proteomes" id="UP000594263"/>
    </source>
</evidence>
<accession>A0A7N0SWG3</accession>
<organism evidence="2 3">
    <name type="scientific">Kalanchoe fedtschenkoi</name>
    <name type="common">Lavender scallops</name>
    <name type="synonym">South American air plant</name>
    <dbReference type="NCBI Taxonomy" id="63787"/>
    <lineage>
        <taxon>Eukaryota</taxon>
        <taxon>Viridiplantae</taxon>
        <taxon>Streptophyta</taxon>
        <taxon>Embryophyta</taxon>
        <taxon>Tracheophyta</taxon>
        <taxon>Spermatophyta</taxon>
        <taxon>Magnoliopsida</taxon>
        <taxon>eudicotyledons</taxon>
        <taxon>Gunneridae</taxon>
        <taxon>Pentapetalae</taxon>
        <taxon>Saxifragales</taxon>
        <taxon>Crassulaceae</taxon>
        <taxon>Kalanchoe</taxon>
    </lineage>
</organism>
<feature type="compositionally biased region" description="Basic and acidic residues" evidence="1">
    <location>
        <begin position="41"/>
        <end position="50"/>
    </location>
</feature>
<dbReference type="EnsemblPlants" id="Kaladp0008s0801.1.v1.1">
    <property type="protein sequence ID" value="Kaladp0008s0801.1.v1.1.CDS.1"/>
    <property type="gene ID" value="Kaladp0008s0801.v1.1"/>
</dbReference>
<name>A0A7N0SWG3_KALFE</name>
<dbReference type="AlphaFoldDB" id="A0A7N0SWG3"/>
<proteinExistence type="predicted"/>
<feature type="region of interest" description="Disordered" evidence="1">
    <location>
        <begin position="1"/>
        <end position="50"/>
    </location>
</feature>
<protein>
    <submittedName>
        <fullName evidence="2">Uncharacterized protein</fullName>
    </submittedName>
</protein>
<dbReference type="Gramene" id="Kaladp0008s0801.1.v1.1">
    <property type="protein sequence ID" value="Kaladp0008s0801.1.v1.1.CDS.1"/>
    <property type="gene ID" value="Kaladp0008s0801.v1.1"/>
</dbReference>
<sequence>MTNGPVDWARGSSVNNQKLTGRSRNTHISGRRRGIGIGRDGTSRRNGWESDGVRRTTKVEAFSLLLNVHAAANRVKTTAFQRQLVGLSVKTSHFFIISESCFSQLFIFPLQLLLLRVRMGGVCKCKQAVQSSLDIFSVRTACVQRYQTCSGFIKQIV</sequence>